<dbReference type="PANTHER" id="PTHR14898">
    <property type="entry name" value="ENHANCER OF POLYCOMB"/>
    <property type="match status" value="1"/>
</dbReference>
<feature type="compositionally biased region" description="Basic and acidic residues" evidence="1">
    <location>
        <begin position="264"/>
        <end position="273"/>
    </location>
</feature>
<feature type="region of interest" description="Disordered" evidence="1">
    <location>
        <begin position="602"/>
        <end position="628"/>
    </location>
</feature>
<name>A0A7S3Q9L6_9STRA</name>
<feature type="compositionally biased region" description="Basic residues" evidence="1">
    <location>
        <begin position="274"/>
        <end position="283"/>
    </location>
</feature>
<dbReference type="GO" id="GO:0005634">
    <property type="term" value="C:nucleus"/>
    <property type="evidence" value="ECO:0007669"/>
    <property type="project" value="UniProtKB-SubCell"/>
</dbReference>
<protein>
    <recommendedName>
        <fullName evidence="3">Enhancer of polycomb-like protein</fullName>
    </recommendedName>
</protein>
<dbReference type="GO" id="GO:0035267">
    <property type="term" value="C:NuA4 histone acetyltransferase complex"/>
    <property type="evidence" value="ECO:0007669"/>
    <property type="project" value="InterPro"/>
</dbReference>
<dbReference type="EMBL" id="HBIO01019231">
    <property type="protein sequence ID" value="CAE0469931.1"/>
    <property type="molecule type" value="Transcribed_RNA"/>
</dbReference>
<dbReference type="AlphaFoldDB" id="A0A7S3Q9L6"/>
<dbReference type="GO" id="GO:0006357">
    <property type="term" value="P:regulation of transcription by RNA polymerase II"/>
    <property type="evidence" value="ECO:0007669"/>
    <property type="project" value="InterPro"/>
</dbReference>
<feature type="compositionally biased region" description="Basic and acidic residues" evidence="1">
    <location>
        <begin position="602"/>
        <end position="615"/>
    </location>
</feature>
<feature type="region of interest" description="Disordered" evidence="1">
    <location>
        <begin position="252"/>
        <end position="283"/>
    </location>
</feature>
<accession>A0A7S3Q9L6</accession>
<dbReference type="InterPro" id="IPR024943">
    <property type="entry name" value="Enhancer_polycomb"/>
</dbReference>
<feature type="region of interest" description="Disordered" evidence="1">
    <location>
        <begin position="423"/>
        <end position="467"/>
    </location>
</feature>
<proteinExistence type="predicted"/>
<organism evidence="2">
    <name type="scientific">Chaetoceros debilis</name>
    <dbReference type="NCBI Taxonomy" id="122233"/>
    <lineage>
        <taxon>Eukaryota</taxon>
        <taxon>Sar</taxon>
        <taxon>Stramenopiles</taxon>
        <taxon>Ochrophyta</taxon>
        <taxon>Bacillariophyta</taxon>
        <taxon>Coscinodiscophyceae</taxon>
        <taxon>Chaetocerotophycidae</taxon>
        <taxon>Chaetocerotales</taxon>
        <taxon>Chaetocerotaceae</taxon>
        <taxon>Chaetoceros</taxon>
    </lineage>
</organism>
<evidence type="ECO:0000256" key="1">
    <source>
        <dbReference type="SAM" id="MobiDB-lite"/>
    </source>
</evidence>
<evidence type="ECO:0000313" key="2">
    <source>
        <dbReference type="EMBL" id="CAE0469931.1"/>
    </source>
</evidence>
<evidence type="ECO:0008006" key="3">
    <source>
        <dbReference type="Google" id="ProtNLM"/>
    </source>
</evidence>
<gene>
    <name evidence="2" type="ORF">CDEB00056_LOCUS14784</name>
</gene>
<sequence>MSPSPIPTTGLQRAPLDVYKKITVVREKEDSVVFEDSHGKLQTINDLGDEALSATPSLQPKVKLDIPVPTITTVTNYERDVPATFEVPRSFVRYTRQTQNEINNSVEYNVDIEDEEWLAKKIIFGTNLGSGISGVDEEQRLKTNMNLLVKEKDKFEIIVERNEEVNEKISQKNIESNSEKANERKQTNDMLRRYKYSSSKKQGPTLPLQVFEQMLDLLEKATALETIITLTQAERLILSKIPPILQIFGYSNSTGPSQNSGTDGTHKSDDIKGTKQRRNKKEHRVNVRTVISEVYNYWVNKRSKLKKPLLRKYWPVTASNDTNPHMVFRPREKEKYKLRKKRQNDLDAYKKMKQLRVDFMKVRVLVDLIQRREKLNKCILDMQCDWFEQRVYSMIDTSGLPRESDRITHQTIEGSLNVHKYFDTQNIERGKKRKRKRASASAGAGTKGGSRLASPIPMNGTANLPVNSNSNQIQLAALNPLNNSQVPKRICADQTNPPPLLHPLKTRESYTTTWENAVPFIPSYVNAKPTQTMRFRHRPRIGRGGRVIIDRIPRPSDSSAHPINVFTSGIGMQITSLGNNRMLDLLPRPLDKRRASRRIEEISAGALHDEEDHPVNKPSTRGISLLPLPSITNSSTSTAINDDSNTQHVLIKLSDWTETDEQVWGSEISTFGLV</sequence>
<reference evidence="2" key="1">
    <citation type="submission" date="2021-01" db="EMBL/GenBank/DDBJ databases">
        <authorList>
            <person name="Corre E."/>
            <person name="Pelletier E."/>
            <person name="Niang G."/>
            <person name="Scheremetjew M."/>
            <person name="Finn R."/>
            <person name="Kale V."/>
            <person name="Holt S."/>
            <person name="Cochrane G."/>
            <person name="Meng A."/>
            <person name="Brown T."/>
            <person name="Cohen L."/>
        </authorList>
    </citation>
    <scope>NUCLEOTIDE SEQUENCE</scope>
    <source>
        <strain evidence="2">MM31A-1</strain>
    </source>
</reference>
<feature type="compositionally biased region" description="Polar residues" evidence="1">
    <location>
        <begin position="252"/>
        <end position="263"/>
    </location>
</feature>